<dbReference type="Gene3D" id="3.10.450.50">
    <property type="match status" value="2"/>
</dbReference>
<evidence type="ECO:0000313" key="1">
    <source>
        <dbReference type="EMBL" id="RWR90178.1"/>
    </source>
</evidence>
<protein>
    <submittedName>
        <fullName evidence="1">Pathogen-related-like protein</fullName>
    </submittedName>
</protein>
<dbReference type="PANTHER" id="PTHR31723:SF10">
    <property type="entry name" value="PATHOGEN-RELATED PROTEIN"/>
    <property type="match status" value="1"/>
</dbReference>
<evidence type="ECO:0000313" key="2">
    <source>
        <dbReference type="Proteomes" id="UP000283530"/>
    </source>
</evidence>
<dbReference type="SUPFAM" id="SSF54427">
    <property type="entry name" value="NTF2-like"/>
    <property type="match status" value="2"/>
</dbReference>
<dbReference type="Proteomes" id="UP000283530">
    <property type="component" value="Unassembled WGS sequence"/>
</dbReference>
<dbReference type="AlphaFoldDB" id="A0A443PHC1"/>
<comment type="caution">
    <text evidence="1">The sequence shown here is derived from an EMBL/GenBank/DDBJ whole genome shotgun (WGS) entry which is preliminary data.</text>
</comment>
<accession>A0A443PHC1</accession>
<name>A0A443PHC1_9MAGN</name>
<keyword evidence="2" id="KW-1185">Reference proteome</keyword>
<dbReference type="InterPro" id="IPR032710">
    <property type="entry name" value="NTF2-like_dom_sf"/>
</dbReference>
<organism evidence="1 2">
    <name type="scientific">Cinnamomum micranthum f. kanehirae</name>
    <dbReference type="NCBI Taxonomy" id="337451"/>
    <lineage>
        <taxon>Eukaryota</taxon>
        <taxon>Viridiplantae</taxon>
        <taxon>Streptophyta</taxon>
        <taxon>Embryophyta</taxon>
        <taxon>Tracheophyta</taxon>
        <taxon>Spermatophyta</taxon>
        <taxon>Magnoliopsida</taxon>
        <taxon>Magnoliidae</taxon>
        <taxon>Laurales</taxon>
        <taxon>Lauraceae</taxon>
        <taxon>Cinnamomum</taxon>
    </lineage>
</organism>
<dbReference type="EMBL" id="QPKB01000008">
    <property type="protein sequence ID" value="RWR90178.1"/>
    <property type="molecule type" value="Genomic_DNA"/>
</dbReference>
<dbReference type="PANTHER" id="PTHR31723">
    <property type="entry name" value="PATHOGENESIS-RELATED FAMILY PROTEIN"/>
    <property type="match status" value="1"/>
</dbReference>
<dbReference type="InterPro" id="IPR053218">
    <property type="entry name" value="Pathogen-related_defense"/>
</dbReference>
<sequence>MQRDKYRSHIHEEGEKNTKWRFGAPPNFDVVNKLFEEGRTKVWPKGSLEERVQAIVKTWDMEIFHKTCIDDFKTLNPEKFTVSLNGGPTHGLEDVLAGGYNALLQTSLPESLRAYNPAVETAESSHETFTTAFPRGFALEILEVYSGLPKIVYKFRHWSFMEGPFKGHAPTGEMVELYGIGIFKLDESMKIVKVELFYDHSQVASSKALSWMMLLKALELQRPAGFYVQTQHKSNMATSTVAGDKYRIHIYGEGEKNTKWKDGAPPNYDVVNKLFEEGRTKVWPPGSLEEKVQNLVKTWEMEMFNKTCRDDYKTIDPDKYTFSLNGRKGISIEEKRQLGGGYNALMQTSLPEKYRCYDPAVETAESSHNAFTTTFPRGFALEIVQVYSGPPVIIYKFRHWGFMEGPFQGHTPTGDMIEFFGIAIFHVDEKMIIEKVEFFYDRGELLGGLLKSDSKTEGNLNSSSCPFLKATS</sequence>
<proteinExistence type="predicted"/>
<gene>
    <name evidence="1" type="ORF">CKAN_01926200</name>
</gene>
<reference evidence="1 2" key="1">
    <citation type="journal article" date="2019" name="Nat. Plants">
        <title>Stout camphor tree genome fills gaps in understanding of flowering plant genome evolution.</title>
        <authorList>
            <person name="Chaw S.M."/>
            <person name="Liu Y.C."/>
            <person name="Wu Y.W."/>
            <person name="Wang H.Y."/>
            <person name="Lin C.I."/>
            <person name="Wu C.S."/>
            <person name="Ke H.M."/>
            <person name="Chang L.Y."/>
            <person name="Hsu C.Y."/>
            <person name="Yang H.T."/>
            <person name="Sudianto E."/>
            <person name="Hsu M.H."/>
            <person name="Wu K.P."/>
            <person name="Wang L.N."/>
            <person name="Leebens-Mack J.H."/>
            <person name="Tsai I.J."/>
        </authorList>
    </citation>
    <scope>NUCLEOTIDE SEQUENCE [LARGE SCALE GENOMIC DNA]</scope>
    <source>
        <strain evidence="2">cv. Chaw 1501</strain>
        <tissue evidence="1">Young leaves</tissue>
    </source>
</reference>
<dbReference type="OrthoDB" id="65445at2759"/>